<keyword evidence="2" id="KW-1185">Reference proteome</keyword>
<proteinExistence type="predicted"/>
<dbReference type="EMBL" id="VEVQ02000009">
    <property type="protein sequence ID" value="NHN26796.1"/>
    <property type="molecule type" value="Genomic_DNA"/>
</dbReference>
<evidence type="ECO:0008006" key="3">
    <source>
        <dbReference type="Google" id="ProtNLM"/>
    </source>
</evidence>
<evidence type="ECO:0000313" key="1">
    <source>
        <dbReference type="EMBL" id="NHN26796.1"/>
    </source>
</evidence>
<comment type="caution">
    <text evidence="1">The sequence shown here is derived from an EMBL/GenBank/DDBJ whole genome shotgun (WGS) entry which is preliminary data.</text>
</comment>
<reference evidence="1" key="1">
    <citation type="submission" date="2019-05" db="EMBL/GenBank/DDBJ databases">
        <authorList>
            <person name="Lianzixin W."/>
        </authorList>
    </citation>
    <scope>NUCLEOTIDE SEQUENCE</scope>
    <source>
        <strain evidence="1">EC11</strain>
    </source>
</reference>
<dbReference type="Proteomes" id="UP000817854">
    <property type="component" value="Unassembled WGS sequence"/>
</dbReference>
<gene>
    <name evidence="1" type="ORF">FIA58_014010</name>
</gene>
<accession>A0ABX0ITD9</accession>
<organism evidence="1 2">
    <name type="scientific">Flavobacterium jejuense</name>
    <dbReference type="NCBI Taxonomy" id="1544455"/>
    <lineage>
        <taxon>Bacteria</taxon>
        <taxon>Pseudomonadati</taxon>
        <taxon>Bacteroidota</taxon>
        <taxon>Flavobacteriia</taxon>
        <taxon>Flavobacteriales</taxon>
        <taxon>Flavobacteriaceae</taxon>
        <taxon>Flavobacterium</taxon>
    </lineage>
</organism>
<name>A0ABX0ITD9_9FLAO</name>
<reference evidence="1" key="2">
    <citation type="submission" date="2020-02" db="EMBL/GenBank/DDBJ databases">
        <title>Flavobacterium profundi sp. nov., isolated from a deep-sea seamount.</title>
        <authorList>
            <person name="Zhang D.-C."/>
        </authorList>
    </citation>
    <scope>NUCLEOTIDE SEQUENCE</scope>
    <source>
        <strain evidence="1">EC11</strain>
    </source>
</reference>
<dbReference type="RefSeq" id="WP_140963114.1">
    <property type="nucleotide sequence ID" value="NZ_VEVQ02000009.1"/>
</dbReference>
<evidence type="ECO:0000313" key="2">
    <source>
        <dbReference type="Proteomes" id="UP000817854"/>
    </source>
</evidence>
<protein>
    <recommendedName>
        <fullName evidence="3">Transposase</fullName>
    </recommendedName>
</protein>
<sequence length="60" mass="7096">MKKIRLHPDFKKKLAEEFNVSYQTVTMSLNYVFESDKSDLIRDRAKEMLTEEANKITKSV</sequence>